<keyword evidence="2" id="KW-0328">Glycosyltransferase</keyword>
<sequence>MLAIGTELKRRGYDVAISLAEPYADLAEAAGLEPHPLMDRQAFDTMLADPAMWTLLRGMRRVIGGVAAAYLQPLFDLIRSLHRPGRTVLVSHPLDFSARIFRDLDPTTPLVDVHLAPVMLRTPEQPARLTPWRFEPTRHRRTFRLAYWLGDKILLDPLLAGPINRIRRQHGLAPVRRIMHRWWLSPDRVLACYPEWFAPSTIDAIPQLRHVGFPLSDGPLSDGDLSDGPDQPLDLPTDRPLVFTAGSANWHTREFFLRAGEACVKLDRPGLLLGGNPDCFPPSLPPGVRTQGYVPLGKLLPHCSAIVHHGGIGTTSQALRAGVPQIIRPLAFDQFDNADRVAALGCGVCLHRDRDLAGKLAFVLNDVGTAESTRRIRDRFGGSSAPQLAADEIDAVLTGRIAQV</sequence>
<evidence type="ECO:0000259" key="1">
    <source>
        <dbReference type="Pfam" id="PF06722"/>
    </source>
</evidence>
<dbReference type="GO" id="GO:0016758">
    <property type="term" value="F:hexosyltransferase activity"/>
    <property type="evidence" value="ECO:0007669"/>
    <property type="project" value="UniProtKB-ARBA"/>
</dbReference>
<reference evidence="2 3" key="1">
    <citation type="submission" date="2019-03" db="EMBL/GenBank/DDBJ databases">
        <title>Deep-cultivation of Planctomycetes and their phenomic and genomic characterization uncovers novel biology.</title>
        <authorList>
            <person name="Wiegand S."/>
            <person name="Jogler M."/>
            <person name="Boedeker C."/>
            <person name="Pinto D."/>
            <person name="Vollmers J."/>
            <person name="Rivas-Marin E."/>
            <person name="Kohn T."/>
            <person name="Peeters S.H."/>
            <person name="Heuer A."/>
            <person name="Rast P."/>
            <person name="Oberbeckmann S."/>
            <person name="Bunk B."/>
            <person name="Jeske O."/>
            <person name="Meyerdierks A."/>
            <person name="Storesund J.E."/>
            <person name="Kallscheuer N."/>
            <person name="Luecker S."/>
            <person name="Lage O.M."/>
            <person name="Pohl T."/>
            <person name="Merkel B.J."/>
            <person name="Hornburger P."/>
            <person name="Mueller R.-W."/>
            <person name="Bruemmer F."/>
            <person name="Labrenz M."/>
            <person name="Spormann A.M."/>
            <person name="Op den Camp H."/>
            <person name="Overmann J."/>
            <person name="Amann R."/>
            <person name="Jetten M.S.M."/>
            <person name="Mascher T."/>
            <person name="Medema M.H."/>
            <person name="Devos D.P."/>
            <person name="Kaster A.-K."/>
            <person name="Ovreas L."/>
            <person name="Rohde M."/>
            <person name="Galperin M.Y."/>
            <person name="Jogler C."/>
        </authorList>
    </citation>
    <scope>NUCLEOTIDE SEQUENCE [LARGE SCALE GENOMIC DNA]</scope>
    <source>
        <strain evidence="2 3">Enr13</strain>
    </source>
</reference>
<dbReference type="EMBL" id="CP037423">
    <property type="protein sequence ID" value="QDV45230.1"/>
    <property type="molecule type" value="Genomic_DNA"/>
</dbReference>
<dbReference type="PANTHER" id="PTHR48050">
    <property type="entry name" value="STEROL 3-BETA-GLUCOSYLTRANSFERASE"/>
    <property type="match status" value="1"/>
</dbReference>
<dbReference type="GO" id="GO:0017000">
    <property type="term" value="P:antibiotic biosynthetic process"/>
    <property type="evidence" value="ECO:0007669"/>
    <property type="project" value="UniProtKB-ARBA"/>
</dbReference>
<evidence type="ECO:0000313" key="3">
    <source>
        <dbReference type="Proteomes" id="UP000319004"/>
    </source>
</evidence>
<evidence type="ECO:0000313" key="2">
    <source>
        <dbReference type="EMBL" id="QDV45230.1"/>
    </source>
</evidence>
<organism evidence="2 3">
    <name type="scientific">Stieleria neptunia</name>
    <dbReference type="NCBI Taxonomy" id="2527979"/>
    <lineage>
        <taxon>Bacteria</taxon>
        <taxon>Pseudomonadati</taxon>
        <taxon>Planctomycetota</taxon>
        <taxon>Planctomycetia</taxon>
        <taxon>Pirellulales</taxon>
        <taxon>Pirellulaceae</taxon>
        <taxon>Stieleria</taxon>
    </lineage>
</organism>
<dbReference type="InterPro" id="IPR002213">
    <property type="entry name" value="UDP_glucos_trans"/>
</dbReference>
<dbReference type="AlphaFoldDB" id="A0A518HWJ5"/>
<dbReference type="Pfam" id="PF06722">
    <property type="entry name" value="EryCIII-like_C"/>
    <property type="match status" value="1"/>
</dbReference>
<dbReference type="SUPFAM" id="SSF53756">
    <property type="entry name" value="UDP-Glycosyltransferase/glycogen phosphorylase"/>
    <property type="match status" value="1"/>
</dbReference>
<dbReference type="KEGG" id="snep:Enr13x_51050"/>
<dbReference type="Gene3D" id="3.40.50.2000">
    <property type="entry name" value="Glycogen Phosphorylase B"/>
    <property type="match status" value="2"/>
</dbReference>
<protein>
    <submittedName>
        <fullName evidence="2">MurG-like transferase</fullName>
        <ecNumber evidence="2">2.4.1.302</ecNumber>
    </submittedName>
</protein>
<name>A0A518HWJ5_9BACT</name>
<dbReference type="GO" id="GO:0008194">
    <property type="term" value="F:UDP-glycosyltransferase activity"/>
    <property type="evidence" value="ECO:0007669"/>
    <property type="project" value="InterPro"/>
</dbReference>
<dbReference type="InterPro" id="IPR010610">
    <property type="entry name" value="EryCIII-like_C"/>
</dbReference>
<dbReference type="Proteomes" id="UP000319004">
    <property type="component" value="Chromosome"/>
</dbReference>
<dbReference type="PANTHER" id="PTHR48050:SF13">
    <property type="entry name" value="STEROL 3-BETA-GLUCOSYLTRANSFERASE UGT80A2"/>
    <property type="match status" value="1"/>
</dbReference>
<gene>
    <name evidence="2" type="ORF">Enr13x_51050</name>
</gene>
<dbReference type="EC" id="2.4.1.302" evidence="2"/>
<dbReference type="CDD" id="cd03784">
    <property type="entry name" value="GT1_Gtf-like"/>
    <property type="match status" value="1"/>
</dbReference>
<accession>A0A518HWJ5</accession>
<dbReference type="InterPro" id="IPR050426">
    <property type="entry name" value="Glycosyltransferase_28"/>
</dbReference>
<proteinExistence type="predicted"/>
<keyword evidence="2" id="KW-0808">Transferase</keyword>
<feature type="domain" description="Erythromycin biosynthesis protein CIII-like C-terminal" evidence="1">
    <location>
        <begin position="283"/>
        <end position="388"/>
    </location>
</feature>
<keyword evidence="3" id="KW-1185">Reference proteome</keyword>